<dbReference type="GO" id="GO:0009326">
    <property type="term" value="C:formate dehydrogenase complex"/>
    <property type="evidence" value="ECO:0007669"/>
    <property type="project" value="InterPro"/>
</dbReference>
<evidence type="ECO:0000256" key="7">
    <source>
        <dbReference type="ARBA" id="ARBA00022692"/>
    </source>
</evidence>
<dbReference type="Pfam" id="PF01292">
    <property type="entry name" value="Ni_hydr_CYTB"/>
    <property type="match status" value="1"/>
</dbReference>
<keyword evidence="11" id="KW-0408">Iron</keyword>
<dbReference type="PANTHER" id="PTHR30074:SF5">
    <property type="entry name" value="FORMATE DEHYDROGENASE, NITRATE-INDUCIBLE, CYTOCHROME B556(FDN) SUBUNIT"/>
    <property type="match status" value="1"/>
</dbReference>
<evidence type="ECO:0000256" key="2">
    <source>
        <dbReference type="ARBA" id="ARBA00004651"/>
    </source>
</evidence>
<evidence type="ECO:0000313" key="15">
    <source>
        <dbReference type="EMBL" id="XBY46407.1"/>
    </source>
</evidence>
<dbReference type="GO" id="GO:0008863">
    <property type="term" value="F:formate dehydrogenase (NAD+) activity"/>
    <property type="evidence" value="ECO:0007669"/>
    <property type="project" value="UniProtKB-EC"/>
</dbReference>
<dbReference type="PANTHER" id="PTHR30074">
    <property type="entry name" value="FORMATE DEHYDROGENASE, NITRATE-INDUCIBLE, CYTOCHROME B556 FDN SUBUNIT"/>
    <property type="match status" value="1"/>
</dbReference>
<dbReference type="SUPFAM" id="SSF81342">
    <property type="entry name" value="Transmembrane di-heme cytochromes"/>
    <property type="match status" value="1"/>
</dbReference>
<evidence type="ECO:0000256" key="12">
    <source>
        <dbReference type="ARBA" id="ARBA00023136"/>
    </source>
</evidence>
<keyword evidence="12 13" id="KW-0472">Membrane</keyword>
<evidence type="ECO:0000256" key="11">
    <source>
        <dbReference type="ARBA" id="ARBA00023004"/>
    </source>
</evidence>
<comment type="cofactor">
    <cofactor evidence="1">
        <name>heme</name>
        <dbReference type="ChEBI" id="CHEBI:30413"/>
    </cofactor>
</comment>
<keyword evidence="9" id="KW-0249">Electron transport</keyword>
<keyword evidence="8" id="KW-0479">Metal-binding</keyword>
<comment type="similarity">
    <text evidence="3">Belongs to the formate dehydrogenase gamma subunit family.</text>
</comment>
<evidence type="ECO:0000256" key="10">
    <source>
        <dbReference type="ARBA" id="ARBA00022989"/>
    </source>
</evidence>
<dbReference type="GO" id="GO:0046872">
    <property type="term" value="F:metal ion binding"/>
    <property type="evidence" value="ECO:0007669"/>
    <property type="project" value="UniProtKB-KW"/>
</dbReference>
<dbReference type="InterPro" id="IPR011577">
    <property type="entry name" value="Cyt_b561_bac/Ni-Hgenase"/>
</dbReference>
<dbReference type="GO" id="GO:0036397">
    <property type="term" value="F:formate dehydrogenase (quinone) activity"/>
    <property type="evidence" value="ECO:0007669"/>
    <property type="project" value="TreeGrafter"/>
</dbReference>
<dbReference type="GO" id="GO:0015944">
    <property type="term" value="P:formate oxidation"/>
    <property type="evidence" value="ECO:0007669"/>
    <property type="project" value="TreeGrafter"/>
</dbReference>
<keyword evidence="5" id="KW-1003">Cell membrane</keyword>
<evidence type="ECO:0000256" key="3">
    <source>
        <dbReference type="ARBA" id="ARBA00010747"/>
    </source>
</evidence>
<evidence type="ECO:0000259" key="14">
    <source>
        <dbReference type="Pfam" id="PF01292"/>
    </source>
</evidence>
<evidence type="ECO:0000256" key="1">
    <source>
        <dbReference type="ARBA" id="ARBA00001971"/>
    </source>
</evidence>
<evidence type="ECO:0000256" key="5">
    <source>
        <dbReference type="ARBA" id="ARBA00022475"/>
    </source>
</evidence>
<dbReference type="GO" id="GO:0005886">
    <property type="term" value="C:plasma membrane"/>
    <property type="evidence" value="ECO:0007669"/>
    <property type="project" value="UniProtKB-SubCell"/>
</dbReference>
<dbReference type="InterPro" id="IPR051817">
    <property type="entry name" value="FDH_cytochrome_b556_subunit"/>
</dbReference>
<name>A0AAU7XG36_9HYPH</name>
<dbReference type="GO" id="GO:0022904">
    <property type="term" value="P:respiratory electron transport chain"/>
    <property type="evidence" value="ECO:0007669"/>
    <property type="project" value="InterPro"/>
</dbReference>
<evidence type="ECO:0000256" key="9">
    <source>
        <dbReference type="ARBA" id="ARBA00022982"/>
    </source>
</evidence>
<dbReference type="InterPro" id="IPR006471">
    <property type="entry name" value="Formate_DH_gsu"/>
</dbReference>
<evidence type="ECO:0000256" key="8">
    <source>
        <dbReference type="ARBA" id="ARBA00022723"/>
    </source>
</evidence>
<proteinExistence type="inferred from homology"/>
<feature type="transmembrane region" description="Helical" evidence="13">
    <location>
        <begin position="117"/>
        <end position="136"/>
    </location>
</feature>
<dbReference type="KEGG" id="mflg:ABS361_09430"/>
<dbReference type="EMBL" id="CP158568">
    <property type="protein sequence ID" value="XBY46407.1"/>
    <property type="molecule type" value="Genomic_DNA"/>
</dbReference>
<evidence type="ECO:0000256" key="4">
    <source>
        <dbReference type="ARBA" id="ARBA00022448"/>
    </source>
</evidence>
<comment type="subcellular location">
    <subcellularLocation>
        <location evidence="2">Cell membrane</location>
        <topology evidence="2">Multi-pass membrane protein</topology>
    </subcellularLocation>
</comment>
<dbReference type="Gene3D" id="1.20.950.20">
    <property type="entry name" value="Transmembrane di-heme cytochromes, Chain C"/>
    <property type="match status" value="1"/>
</dbReference>
<evidence type="ECO:0000256" key="6">
    <source>
        <dbReference type="ARBA" id="ARBA00022617"/>
    </source>
</evidence>
<evidence type="ECO:0000256" key="13">
    <source>
        <dbReference type="SAM" id="Phobius"/>
    </source>
</evidence>
<protein>
    <submittedName>
        <fullName evidence="15">Formate dehydrogenase subunit gamma</fullName>
        <ecNumber evidence="15">1.17.1.9</ecNumber>
    </submittedName>
</protein>
<keyword evidence="6" id="KW-0349">Heme</keyword>
<dbReference type="AlphaFoldDB" id="A0AAU7XG36"/>
<dbReference type="RefSeq" id="WP_407051503.1">
    <property type="nucleotide sequence ID" value="NZ_CP158568.1"/>
</dbReference>
<dbReference type="InterPro" id="IPR016174">
    <property type="entry name" value="Di-haem_cyt_TM"/>
</dbReference>
<dbReference type="NCBIfam" id="TIGR01583">
    <property type="entry name" value="formate-DH-gamm"/>
    <property type="match status" value="1"/>
</dbReference>
<accession>A0AAU7XG36</accession>
<gene>
    <name evidence="15" type="ORF">ABS361_09430</name>
</gene>
<reference evidence="15" key="1">
    <citation type="submission" date="2024-06" db="EMBL/GenBank/DDBJ databases">
        <title>Methylostella associata gen. nov., sp. nov., a novel Ancalomicrobiaceae-affiliated facultatively methylotrophic bacteria that feed on methanotrophs of the genus Methylococcus.</title>
        <authorList>
            <person name="Saltykova V."/>
            <person name="Danilova O.V."/>
            <person name="Oshkin I.Y."/>
            <person name="Belova S.E."/>
            <person name="Pimenov N.V."/>
            <person name="Dedysh S.N."/>
        </authorList>
    </citation>
    <scope>NUCLEOTIDE SEQUENCE</scope>
    <source>
        <strain evidence="15">S20</strain>
    </source>
</reference>
<feature type="transmembrane region" description="Helical" evidence="13">
    <location>
        <begin position="20"/>
        <end position="37"/>
    </location>
</feature>
<keyword evidence="4" id="KW-0813">Transport</keyword>
<sequence length="216" mass="24328">MSEHRPTVRRYTAAARANHWVTAISLILLAISGLSLFHPDLFFLTALFGGGQVTRMIHPWIGVVLVVSFLGLFVRFFKLNLPTTDDAQWVKALPDVIRGHEEGVPEIGKYNAGQKGVFWGMSILILVLISSGLVIWDQYFYQYTTIEQKRIAVLIHAIAAVGAIVIWIVHVYAAIWVRGTISAMTRGIVTAGWAWRHHRKWLREEAQKERSGTPAE</sequence>
<dbReference type="EC" id="1.17.1.9" evidence="15"/>
<keyword evidence="7 13" id="KW-0812">Transmembrane</keyword>
<feature type="transmembrane region" description="Helical" evidence="13">
    <location>
        <begin position="151"/>
        <end position="177"/>
    </location>
</feature>
<dbReference type="GO" id="GO:0009061">
    <property type="term" value="P:anaerobic respiration"/>
    <property type="evidence" value="ECO:0007669"/>
    <property type="project" value="TreeGrafter"/>
</dbReference>
<feature type="transmembrane region" description="Helical" evidence="13">
    <location>
        <begin position="57"/>
        <end position="77"/>
    </location>
</feature>
<keyword evidence="15" id="KW-0560">Oxidoreductase</keyword>
<dbReference type="GO" id="GO:0009055">
    <property type="term" value="F:electron transfer activity"/>
    <property type="evidence" value="ECO:0007669"/>
    <property type="project" value="InterPro"/>
</dbReference>
<feature type="domain" description="Cytochrome b561 bacterial/Ni-hydrogenase" evidence="14">
    <location>
        <begin position="10"/>
        <end position="187"/>
    </location>
</feature>
<keyword evidence="10 13" id="KW-1133">Transmembrane helix</keyword>
<organism evidence="15">
    <name type="scientific">Methyloraptor flagellatus</name>
    <dbReference type="NCBI Taxonomy" id="3162530"/>
    <lineage>
        <taxon>Bacteria</taxon>
        <taxon>Pseudomonadati</taxon>
        <taxon>Pseudomonadota</taxon>
        <taxon>Alphaproteobacteria</taxon>
        <taxon>Hyphomicrobiales</taxon>
        <taxon>Ancalomicrobiaceae</taxon>
        <taxon>Methyloraptor</taxon>
    </lineage>
</organism>